<name>A0A4U7B3B0_9PEZI</name>
<evidence type="ECO:0000313" key="1">
    <source>
        <dbReference type="EMBL" id="TKX23891.1"/>
    </source>
</evidence>
<evidence type="ECO:0000313" key="2">
    <source>
        <dbReference type="Proteomes" id="UP000308133"/>
    </source>
</evidence>
<accession>A0A4U7B3B0</accession>
<reference evidence="1 2" key="1">
    <citation type="submission" date="2018-02" db="EMBL/GenBank/DDBJ databases">
        <title>Draft genome sequences of Elsinoe sp., causing black scab on jojoba.</title>
        <authorList>
            <person name="Stodart B."/>
            <person name="Jeffress S."/>
            <person name="Ash G."/>
            <person name="Arun Chinnappa K."/>
        </authorList>
    </citation>
    <scope>NUCLEOTIDE SEQUENCE [LARGE SCALE GENOMIC DNA]</scope>
    <source>
        <strain evidence="1 2">Hillstone_2</strain>
    </source>
</reference>
<gene>
    <name evidence="1" type="ORF">C1H76_3829</name>
</gene>
<comment type="caution">
    <text evidence="1">The sequence shown here is derived from an EMBL/GenBank/DDBJ whole genome shotgun (WGS) entry which is preliminary data.</text>
</comment>
<sequence length="102" mass="11095">MVKQPGIAEDSGDAAADEVIDVGSKHWKQGRTSRSQAQLARTCASSGMLDETASPTPRTIRPLILLHIKSPDDIFTLLSFSPIWTSRASYQSPGIEWHACLS</sequence>
<proteinExistence type="predicted"/>
<dbReference type="AlphaFoldDB" id="A0A4U7B3B0"/>
<protein>
    <submittedName>
        <fullName evidence="1">Uncharacterized protein</fullName>
    </submittedName>
</protein>
<dbReference type="Proteomes" id="UP000308133">
    <property type="component" value="Unassembled WGS sequence"/>
</dbReference>
<organism evidence="1 2">
    <name type="scientific">Elsinoe australis</name>
    <dbReference type="NCBI Taxonomy" id="40998"/>
    <lineage>
        <taxon>Eukaryota</taxon>
        <taxon>Fungi</taxon>
        <taxon>Dikarya</taxon>
        <taxon>Ascomycota</taxon>
        <taxon>Pezizomycotina</taxon>
        <taxon>Dothideomycetes</taxon>
        <taxon>Dothideomycetidae</taxon>
        <taxon>Myriangiales</taxon>
        <taxon>Elsinoaceae</taxon>
        <taxon>Elsinoe</taxon>
    </lineage>
</organism>
<dbReference type="EMBL" id="PTQR01000050">
    <property type="protein sequence ID" value="TKX23891.1"/>
    <property type="molecule type" value="Genomic_DNA"/>
</dbReference>